<feature type="domain" description="Type II CBASS E2 protein" evidence="2">
    <location>
        <begin position="28"/>
        <end position="138"/>
    </location>
</feature>
<keyword evidence="4" id="KW-1185">Reference proteome</keyword>
<feature type="region of interest" description="Disordered" evidence="1">
    <location>
        <begin position="133"/>
        <end position="158"/>
    </location>
</feature>
<accession>A0A231V231</accession>
<gene>
    <name evidence="3" type="ORF">B7H23_01300</name>
</gene>
<organism evidence="3 4">
    <name type="scientific">Notoacmeibacter marinus</name>
    <dbReference type="NCBI Taxonomy" id="1876515"/>
    <lineage>
        <taxon>Bacteria</taxon>
        <taxon>Pseudomonadati</taxon>
        <taxon>Pseudomonadota</taxon>
        <taxon>Alphaproteobacteria</taxon>
        <taxon>Hyphomicrobiales</taxon>
        <taxon>Notoacmeibacteraceae</taxon>
        <taxon>Notoacmeibacter</taxon>
    </lineage>
</organism>
<sequence>MGRHVGKPDLMPPHQFLFLRANPICTGEGKLTPTGLHWEYRTSPSPLSREYVVRIEFERGNIPRVMIKEPDIELLAQGRELPHIYHDPTRLCLYLPKSQEWAGWMRIDQTFVPWTAIWLYYFEEWLVSGEWKGGGEHPSADDDEKPNRHVRRASNRCW</sequence>
<dbReference type="EMBL" id="NBYO01000001">
    <property type="protein sequence ID" value="OXT01636.1"/>
    <property type="molecule type" value="Genomic_DNA"/>
</dbReference>
<name>A0A231V231_9HYPH</name>
<evidence type="ECO:0000313" key="3">
    <source>
        <dbReference type="EMBL" id="OXT01636.1"/>
    </source>
</evidence>
<reference evidence="4" key="1">
    <citation type="journal article" date="2017" name="Int. J. Syst. Evol. Microbiol.">
        <title>Notoacmeibacter marinus gen. nov., sp. nov., isolated from the gut of a limpet and proposal of Notoacmeibacteraceae fam. nov. in the order Rhizobiales of the class Alphaproteobacteria.</title>
        <authorList>
            <person name="Huang Z."/>
            <person name="Guo F."/>
            <person name="Lai Q."/>
        </authorList>
    </citation>
    <scope>NUCLEOTIDE SEQUENCE [LARGE SCALE GENOMIC DNA]</scope>
    <source>
        <strain evidence="4">XMTR2A4</strain>
    </source>
</reference>
<evidence type="ECO:0000256" key="1">
    <source>
        <dbReference type="SAM" id="MobiDB-lite"/>
    </source>
</evidence>
<evidence type="ECO:0000313" key="4">
    <source>
        <dbReference type="Proteomes" id="UP000215405"/>
    </source>
</evidence>
<dbReference type="InterPro" id="IPR058588">
    <property type="entry name" value="E2-CBASS"/>
</dbReference>
<evidence type="ECO:0000259" key="2">
    <source>
        <dbReference type="Pfam" id="PF26395"/>
    </source>
</evidence>
<proteinExistence type="predicted"/>
<dbReference type="AlphaFoldDB" id="A0A231V231"/>
<protein>
    <recommendedName>
        <fullName evidence="2">Type II CBASS E2 protein domain-containing protein</fullName>
    </recommendedName>
</protein>
<dbReference type="Pfam" id="PF26395">
    <property type="entry name" value="E2-CBASS"/>
    <property type="match status" value="1"/>
</dbReference>
<dbReference type="Proteomes" id="UP000215405">
    <property type="component" value="Unassembled WGS sequence"/>
</dbReference>
<feature type="compositionally biased region" description="Basic residues" evidence="1">
    <location>
        <begin position="148"/>
        <end position="158"/>
    </location>
</feature>
<comment type="caution">
    <text evidence="3">The sequence shown here is derived from an EMBL/GenBank/DDBJ whole genome shotgun (WGS) entry which is preliminary data.</text>
</comment>